<dbReference type="InterPro" id="IPR051446">
    <property type="entry name" value="HTH_trans_reg/aminotransferase"/>
</dbReference>
<dbReference type="PROSITE" id="PS50949">
    <property type="entry name" value="HTH_GNTR"/>
    <property type="match status" value="1"/>
</dbReference>
<keyword evidence="3" id="KW-0805">Transcription regulation</keyword>
<feature type="domain" description="HTH gntR-type" evidence="6">
    <location>
        <begin position="19"/>
        <end position="87"/>
    </location>
</feature>
<keyword evidence="2" id="KW-0663">Pyridoxal phosphate</keyword>
<dbReference type="AlphaFoldDB" id="A0A934JUW6"/>
<evidence type="ECO:0000256" key="3">
    <source>
        <dbReference type="ARBA" id="ARBA00023015"/>
    </source>
</evidence>
<dbReference type="GO" id="GO:0008483">
    <property type="term" value="F:transaminase activity"/>
    <property type="evidence" value="ECO:0007669"/>
    <property type="project" value="UniProtKB-KW"/>
</dbReference>
<dbReference type="RefSeq" id="WP_199467639.1">
    <property type="nucleotide sequence ID" value="NZ_JAEMNX010000006.1"/>
</dbReference>
<reference evidence="7" key="1">
    <citation type="submission" date="2020-12" db="EMBL/GenBank/DDBJ databases">
        <title>Marinomonas arctica sp. nov., a psychrotolerant bacterium isolated from the Arctic.</title>
        <authorList>
            <person name="Zhang Y."/>
        </authorList>
    </citation>
    <scope>NUCLEOTIDE SEQUENCE</scope>
    <source>
        <strain evidence="7">C1424</strain>
    </source>
</reference>
<dbReference type="Pfam" id="PF00392">
    <property type="entry name" value="GntR"/>
    <property type="match status" value="1"/>
</dbReference>
<keyword evidence="8" id="KW-1185">Reference proteome</keyword>
<dbReference type="Proteomes" id="UP000628710">
    <property type="component" value="Unassembled WGS sequence"/>
</dbReference>
<dbReference type="PANTHER" id="PTHR46577">
    <property type="entry name" value="HTH-TYPE TRANSCRIPTIONAL REGULATORY PROTEIN GABR"/>
    <property type="match status" value="1"/>
</dbReference>
<dbReference type="CDD" id="cd00609">
    <property type="entry name" value="AAT_like"/>
    <property type="match status" value="1"/>
</dbReference>
<keyword evidence="5" id="KW-0804">Transcription</keyword>
<dbReference type="InterPro" id="IPR036390">
    <property type="entry name" value="WH_DNA-bd_sf"/>
</dbReference>
<dbReference type="GO" id="GO:0003700">
    <property type="term" value="F:DNA-binding transcription factor activity"/>
    <property type="evidence" value="ECO:0007669"/>
    <property type="project" value="InterPro"/>
</dbReference>
<comment type="caution">
    <text evidence="7">The sequence shown here is derived from an EMBL/GenBank/DDBJ whole genome shotgun (WGS) entry which is preliminary data.</text>
</comment>
<evidence type="ECO:0000256" key="5">
    <source>
        <dbReference type="ARBA" id="ARBA00023163"/>
    </source>
</evidence>
<accession>A0A934JUW6</accession>
<sequence length="468" mass="53229">MNTIYEVSKEAFDQACLADSKYKALALLIEQAIQSGELPDQQKLPAQRLLADKLEITHGTVTRAYDLLEKKGLVNAKLGAGTYVNLPSTFTSRHAHEPIMKEYDFASSMQPMLGQQMLIKNALNELAQDLVAVENVMTYSPQGIQKHKQVFTDWLATKKIHIDPSDIAFTQGAQQGMYTCLQILTQENDYILHEELAYPGVFRAAESSRVNPLSVPLTSEGLDLAVLEEYCQKFHPKVLYITPNIQNPTNIQYSQQQLNAILTLSEKYQFYIIEDDVNYCLPENWRVPLQQQAPDRVFYLSSLSKYVAGGLRVAYCLVPKQWQQAFNLSIHSQCWMVSTLNFELATRFLRSENFKHNQSLLEGEMRYRQEAFQAFANKYAFRSRSGGLNAWLELPNHINVNQFNNVLAMQNIKVRPADLFRSPTVSLPSVNCFRVSLGGFNSRADFEKGLAMLEQALIQFNSQQDIVI</sequence>
<name>A0A934JUW6_9GAMM</name>
<evidence type="ECO:0000256" key="4">
    <source>
        <dbReference type="ARBA" id="ARBA00023125"/>
    </source>
</evidence>
<protein>
    <submittedName>
        <fullName evidence="7">PLP-dependent aminotransferase family protein</fullName>
    </submittedName>
</protein>
<evidence type="ECO:0000256" key="1">
    <source>
        <dbReference type="ARBA" id="ARBA00005384"/>
    </source>
</evidence>
<dbReference type="GO" id="GO:0003677">
    <property type="term" value="F:DNA binding"/>
    <property type="evidence" value="ECO:0007669"/>
    <property type="project" value="UniProtKB-KW"/>
</dbReference>
<dbReference type="GO" id="GO:0030170">
    <property type="term" value="F:pyridoxal phosphate binding"/>
    <property type="evidence" value="ECO:0007669"/>
    <property type="project" value="InterPro"/>
</dbReference>
<dbReference type="Gene3D" id="1.10.10.10">
    <property type="entry name" value="Winged helix-like DNA-binding domain superfamily/Winged helix DNA-binding domain"/>
    <property type="match status" value="1"/>
</dbReference>
<gene>
    <name evidence="7" type="ORF">I8J31_07315</name>
</gene>
<dbReference type="InterPro" id="IPR000524">
    <property type="entry name" value="Tscrpt_reg_HTH_GntR"/>
</dbReference>
<dbReference type="SUPFAM" id="SSF46785">
    <property type="entry name" value="Winged helix' DNA-binding domain"/>
    <property type="match status" value="1"/>
</dbReference>
<keyword evidence="7" id="KW-0808">Transferase</keyword>
<dbReference type="InterPro" id="IPR036388">
    <property type="entry name" value="WH-like_DNA-bd_sf"/>
</dbReference>
<dbReference type="InterPro" id="IPR015424">
    <property type="entry name" value="PyrdxlP-dep_Trfase"/>
</dbReference>
<dbReference type="Pfam" id="PF00155">
    <property type="entry name" value="Aminotran_1_2"/>
    <property type="match status" value="1"/>
</dbReference>
<evidence type="ECO:0000313" key="7">
    <source>
        <dbReference type="EMBL" id="MBJ7537492.1"/>
    </source>
</evidence>
<evidence type="ECO:0000313" key="8">
    <source>
        <dbReference type="Proteomes" id="UP000628710"/>
    </source>
</evidence>
<dbReference type="SUPFAM" id="SSF53383">
    <property type="entry name" value="PLP-dependent transferases"/>
    <property type="match status" value="1"/>
</dbReference>
<dbReference type="InterPro" id="IPR004839">
    <property type="entry name" value="Aminotransferase_I/II_large"/>
</dbReference>
<organism evidence="7 8">
    <name type="scientific">Marinomonas transparens</name>
    <dbReference type="NCBI Taxonomy" id="2795388"/>
    <lineage>
        <taxon>Bacteria</taxon>
        <taxon>Pseudomonadati</taxon>
        <taxon>Pseudomonadota</taxon>
        <taxon>Gammaproteobacteria</taxon>
        <taxon>Oceanospirillales</taxon>
        <taxon>Oceanospirillaceae</taxon>
        <taxon>Marinomonas</taxon>
    </lineage>
</organism>
<dbReference type="CDD" id="cd07377">
    <property type="entry name" value="WHTH_GntR"/>
    <property type="match status" value="1"/>
</dbReference>
<comment type="similarity">
    <text evidence="1">In the C-terminal section; belongs to the class-I pyridoxal-phosphate-dependent aminotransferase family.</text>
</comment>
<dbReference type="InterPro" id="IPR015421">
    <property type="entry name" value="PyrdxlP-dep_Trfase_major"/>
</dbReference>
<evidence type="ECO:0000259" key="6">
    <source>
        <dbReference type="PROSITE" id="PS50949"/>
    </source>
</evidence>
<dbReference type="EMBL" id="JAEMNX010000006">
    <property type="protein sequence ID" value="MBJ7537492.1"/>
    <property type="molecule type" value="Genomic_DNA"/>
</dbReference>
<dbReference type="Gene3D" id="3.40.640.10">
    <property type="entry name" value="Type I PLP-dependent aspartate aminotransferase-like (Major domain)"/>
    <property type="match status" value="1"/>
</dbReference>
<keyword evidence="7" id="KW-0032">Aminotransferase</keyword>
<dbReference type="PANTHER" id="PTHR46577:SF1">
    <property type="entry name" value="HTH-TYPE TRANSCRIPTIONAL REGULATORY PROTEIN GABR"/>
    <property type="match status" value="1"/>
</dbReference>
<dbReference type="SMART" id="SM00345">
    <property type="entry name" value="HTH_GNTR"/>
    <property type="match status" value="1"/>
</dbReference>
<keyword evidence="4" id="KW-0238">DNA-binding</keyword>
<proteinExistence type="inferred from homology"/>
<evidence type="ECO:0000256" key="2">
    <source>
        <dbReference type="ARBA" id="ARBA00022898"/>
    </source>
</evidence>